<protein>
    <submittedName>
        <fullName evidence="2">Nuclear transport factor 2 family protein</fullName>
    </submittedName>
</protein>
<comment type="caution">
    <text evidence="2">The sequence shown here is derived from an EMBL/GenBank/DDBJ whole genome shotgun (WGS) entry which is preliminary data.</text>
</comment>
<keyword evidence="1" id="KW-0732">Signal</keyword>
<organism evidence="2 3">
    <name type="scientific">Alcanivorax quisquiliarum</name>
    <dbReference type="NCBI Taxonomy" id="2933565"/>
    <lineage>
        <taxon>Bacteria</taxon>
        <taxon>Pseudomonadati</taxon>
        <taxon>Pseudomonadota</taxon>
        <taxon>Gammaproteobacteria</taxon>
        <taxon>Oceanospirillales</taxon>
        <taxon>Alcanivoracaceae</taxon>
        <taxon>Alcanivorax</taxon>
    </lineage>
</organism>
<dbReference type="PROSITE" id="PS51257">
    <property type="entry name" value="PROKAR_LIPOPROTEIN"/>
    <property type="match status" value="1"/>
</dbReference>
<name>A0ABT0E5W5_9GAMM</name>
<accession>A0ABT0E5W5</accession>
<dbReference type="Proteomes" id="UP001165524">
    <property type="component" value="Unassembled WGS sequence"/>
</dbReference>
<dbReference type="EMBL" id="JALKII010000002">
    <property type="protein sequence ID" value="MCK0537165.1"/>
    <property type="molecule type" value="Genomic_DNA"/>
</dbReference>
<dbReference type="RefSeq" id="WP_246949938.1">
    <property type="nucleotide sequence ID" value="NZ_JALKII010000002.1"/>
</dbReference>
<feature type="chain" id="PRO_5046269903" evidence="1">
    <location>
        <begin position="25"/>
        <end position="158"/>
    </location>
</feature>
<sequence>MNKHSKRKAYVALPWLQAMLTIWLAGCSAPPAEEGIREALHEMAEAIEARQAGPVVRRLSDDFSLHRSSGEMDKEQTRRLLTATLLRYPDIHLALTGISVLPDGARHDQAQAAFSVLATGGSGALLPETGQLYRVESHWQLDGGDWILLHAKARRMLE</sequence>
<feature type="signal peptide" evidence="1">
    <location>
        <begin position="1"/>
        <end position="24"/>
    </location>
</feature>
<evidence type="ECO:0000256" key="1">
    <source>
        <dbReference type="SAM" id="SignalP"/>
    </source>
</evidence>
<dbReference type="SUPFAM" id="SSF54427">
    <property type="entry name" value="NTF2-like"/>
    <property type="match status" value="1"/>
</dbReference>
<dbReference type="InterPro" id="IPR032710">
    <property type="entry name" value="NTF2-like_dom_sf"/>
</dbReference>
<proteinExistence type="predicted"/>
<evidence type="ECO:0000313" key="3">
    <source>
        <dbReference type="Proteomes" id="UP001165524"/>
    </source>
</evidence>
<keyword evidence="3" id="KW-1185">Reference proteome</keyword>
<evidence type="ECO:0000313" key="2">
    <source>
        <dbReference type="EMBL" id="MCK0537165.1"/>
    </source>
</evidence>
<gene>
    <name evidence="2" type="ORF">MU846_05525</name>
</gene>
<reference evidence="2" key="1">
    <citation type="submission" date="2022-04" db="EMBL/GenBank/DDBJ databases">
        <title>Alcanivorax sp. CY1518 draft genome sequence.</title>
        <authorList>
            <person name="Zhao G."/>
            <person name="An M."/>
        </authorList>
    </citation>
    <scope>NUCLEOTIDE SEQUENCE</scope>
    <source>
        <strain evidence="2">CY1518</strain>
    </source>
</reference>